<dbReference type="GO" id="GO:0004399">
    <property type="term" value="F:histidinol dehydrogenase activity"/>
    <property type="evidence" value="ECO:0007669"/>
    <property type="project" value="TreeGrafter"/>
</dbReference>
<dbReference type="PANTHER" id="PTHR21256">
    <property type="entry name" value="HISTIDINOL DEHYDROGENASE HDH"/>
    <property type="match status" value="1"/>
</dbReference>
<comment type="caution">
    <text evidence="2">The sequence shown here is derived from an EMBL/GenBank/DDBJ whole genome shotgun (WGS) entry which is preliminary data.</text>
</comment>
<proteinExistence type="predicted"/>
<dbReference type="AlphaFoldDB" id="A0AA41UZI0"/>
<name>A0AA41UZI0_PAPNU</name>
<reference evidence="2" key="1">
    <citation type="submission" date="2022-03" db="EMBL/GenBank/DDBJ databases">
        <title>A functionally conserved STORR gene fusion in Papaver species that diverged 16.8 million years ago.</title>
        <authorList>
            <person name="Catania T."/>
        </authorList>
    </citation>
    <scope>NUCLEOTIDE SEQUENCE</scope>
    <source>
        <strain evidence="2">S-191538</strain>
    </source>
</reference>
<evidence type="ECO:0000313" key="2">
    <source>
        <dbReference type="EMBL" id="MCL7026044.1"/>
    </source>
</evidence>
<dbReference type="GO" id="GO:0051287">
    <property type="term" value="F:NAD binding"/>
    <property type="evidence" value="ECO:0007669"/>
    <property type="project" value="InterPro"/>
</dbReference>
<sequence>MLNESEYRCALLLWVVPGGTAVLPSTALMLAVPAQIARCEIVVLATPPGKHGSICKDVFYCAKKADPKLYVEKILDLEIHVTAAKMIVRVFL</sequence>
<dbReference type="GO" id="GO:0000105">
    <property type="term" value="P:L-histidine biosynthetic process"/>
    <property type="evidence" value="ECO:0007669"/>
    <property type="project" value="TreeGrafter"/>
</dbReference>
<dbReference type="Gene3D" id="3.40.50.1980">
    <property type="entry name" value="Nitrogenase molybdenum iron protein domain"/>
    <property type="match status" value="1"/>
</dbReference>
<dbReference type="Proteomes" id="UP001177140">
    <property type="component" value="Unassembled WGS sequence"/>
</dbReference>
<dbReference type="PANTHER" id="PTHR21256:SF2">
    <property type="entry name" value="HISTIDINE BIOSYNTHESIS TRIFUNCTIONAL PROTEIN"/>
    <property type="match status" value="1"/>
</dbReference>
<dbReference type="GO" id="GO:0046872">
    <property type="term" value="F:metal ion binding"/>
    <property type="evidence" value="ECO:0007669"/>
    <property type="project" value="InterPro"/>
</dbReference>
<protein>
    <submittedName>
        <fullName evidence="2">Uncharacterized protein</fullName>
    </submittedName>
</protein>
<gene>
    <name evidence="2" type="ORF">MKW94_015273</name>
</gene>
<dbReference type="GO" id="GO:0005829">
    <property type="term" value="C:cytosol"/>
    <property type="evidence" value="ECO:0007669"/>
    <property type="project" value="TreeGrafter"/>
</dbReference>
<organism evidence="2 3">
    <name type="scientific">Papaver nudicaule</name>
    <name type="common">Iceland poppy</name>
    <dbReference type="NCBI Taxonomy" id="74823"/>
    <lineage>
        <taxon>Eukaryota</taxon>
        <taxon>Viridiplantae</taxon>
        <taxon>Streptophyta</taxon>
        <taxon>Embryophyta</taxon>
        <taxon>Tracheophyta</taxon>
        <taxon>Spermatophyta</taxon>
        <taxon>Magnoliopsida</taxon>
        <taxon>Ranunculales</taxon>
        <taxon>Papaveraceae</taxon>
        <taxon>Papaveroideae</taxon>
        <taxon>Papaver</taxon>
    </lineage>
</organism>
<keyword evidence="1" id="KW-0560">Oxidoreductase</keyword>
<dbReference type="EMBL" id="JAJJMA010051911">
    <property type="protein sequence ID" value="MCL7026044.1"/>
    <property type="molecule type" value="Genomic_DNA"/>
</dbReference>
<accession>A0AA41UZI0</accession>
<keyword evidence="3" id="KW-1185">Reference proteome</keyword>
<dbReference type="GO" id="GO:0009570">
    <property type="term" value="C:chloroplast stroma"/>
    <property type="evidence" value="ECO:0007669"/>
    <property type="project" value="TreeGrafter"/>
</dbReference>
<dbReference type="InterPro" id="IPR012131">
    <property type="entry name" value="Hstdl_DH"/>
</dbReference>
<evidence type="ECO:0000256" key="1">
    <source>
        <dbReference type="ARBA" id="ARBA00023002"/>
    </source>
</evidence>
<evidence type="ECO:0000313" key="3">
    <source>
        <dbReference type="Proteomes" id="UP001177140"/>
    </source>
</evidence>
<dbReference type="Pfam" id="PF00815">
    <property type="entry name" value="Histidinol_dh"/>
    <property type="match status" value="1"/>
</dbReference>